<keyword evidence="6 10" id="KW-0479">Metal-binding</keyword>
<comment type="pathway">
    <text evidence="3 10">Organic acid metabolism; glycolate biosynthesis; glycolate from 2-phosphoglycolate: step 1/1.</text>
</comment>
<dbReference type="GO" id="GO:0005829">
    <property type="term" value="C:cytosol"/>
    <property type="evidence" value="ECO:0007669"/>
    <property type="project" value="TreeGrafter"/>
</dbReference>
<feature type="active site" description="Nucleophile" evidence="10">
    <location>
        <position position="10"/>
    </location>
</feature>
<dbReference type="PRINTS" id="PR00413">
    <property type="entry name" value="HADHALOGNASE"/>
</dbReference>
<reference evidence="11 12" key="1">
    <citation type="journal article" date="2011" name="J. Bacteriol.">
        <title>Complete genome sequences of the chemolithoautotrophic Oligotropha carboxidovorans strains OM4 and OM5.</title>
        <authorList>
            <person name="Volland S."/>
            <person name="Rachinger M."/>
            <person name="Strittmatter A."/>
            <person name="Daniel R."/>
            <person name="Gottschalk G."/>
            <person name="Meyer O."/>
        </authorList>
    </citation>
    <scope>NUCLEOTIDE SEQUENCE [LARGE SCALE GENOMIC DNA]</scope>
    <source>
        <strain evidence="12">ATCC 49405 / DSM 1227 / KCTC 32145 / OM5</strain>
    </source>
</reference>
<organism evidence="11 12">
    <name type="scientific">Afipia carboxidovorans (strain ATCC 49405 / DSM 1227 / KCTC 32145 / OM5)</name>
    <name type="common">Oligotropha carboxidovorans</name>
    <dbReference type="NCBI Taxonomy" id="504832"/>
    <lineage>
        <taxon>Bacteria</taxon>
        <taxon>Pseudomonadati</taxon>
        <taxon>Pseudomonadota</taxon>
        <taxon>Alphaproteobacteria</taxon>
        <taxon>Hyphomicrobiales</taxon>
        <taxon>Nitrobacteraceae</taxon>
        <taxon>Afipia</taxon>
    </lineage>
</organism>
<dbReference type="eggNOG" id="COG0546">
    <property type="taxonomic scope" value="Bacteria"/>
</dbReference>
<feature type="binding site" evidence="10">
    <location>
        <position position="12"/>
    </location>
    <ligand>
        <name>Mg(2+)</name>
        <dbReference type="ChEBI" id="CHEBI:18420"/>
    </ligand>
</feature>
<evidence type="ECO:0000256" key="9">
    <source>
        <dbReference type="ARBA" id="ARBA00023277"/>
    </source>
</evidence>
<name>B6JE09_AFIC5</name>
<evidence type="ECO:0000256" key="8">
    <source>
        <dbReference type="ARBA" id="ARBA00022842"/>
    </source>
</evidence>
<dbReference type="PANTHER" id="PTHR43434">
    <property type="entry name" value="PHOSPHOGLYCOLATE PHOSPHATASE"/>
    <property type="match status" value="1"/>
</dbReference>
<dbReference type="GO" id="GO:0006281">
    <property type="term" value="P:DNA repair"/>
    <property type="evidence" value="ECO:0007669"/>
    <property type="project" value="TreeGrafter"/>
</dbReference>
<dbReference type="KEGG" id="oca:OCAR_6530"/>
<dbReference type="GO" id="GO:0005975">
    <property type="term" value="P:carbohydrate metabolic process"/>
    <property type="evidence" value="ECO:0007669"/>
    <property type="project" value="InterPro"/>
</dbReference>
<dbReference type="Proteomes" id="UP000007730">
    <property type="component" value="Chromosome"/>
</dbReference>
<gene>
    <name evidence="10 11" type="primary">gph</name>
    <name evidence="11" type="ordered locus">OCA5_c15300</name>
</gene>
<dbReference type="GO" id="GO:0046295">
    <property type="term" value="P:glycolate biosynthetic process"/>
    <property type="evidence" value="ECO:0007669"/>
    <property type="project" value="UniProtKB-UniRule"/>
</dbReference>
<dbReference type="InterPro" id="IPR037512">
    <property type="entry name" value="PGPase_prok"/>
</dbReference>
<evidence type="ECO:0000313" key="11">
    <source>
        <dbReference type="EMBL" id="AEI06246.1"/>
    </source>
</evidence>
<feature type="binding site" evidence="10">
    <location>
        <position position="10"/>
    </location>
    <ligand>
        <name>Mg(2+)</name>
        <dbReference type="ChEBI" id="CHEBI:18420"/>
    </ligand>
</feature>
<dbReference type="RefSeq" id="WP_012563668.1">
    <property type="nucleotide sequence ID" value="NC_011386.1"/>
</dbReference>
<dbReference type="AlphaFoldDB" id="B6JE09"/>
<dbReference type="Gene3D" id="3.40.50.1000">
    <property type="entry name" value="HAD superfamily/HAD-like"/>
    <property type="match status" value="1"/>
</dbReference>
<dbReference type="EMBL" id="CP002826">
    <property type="protein sequence ID" value="AEI06246.1"/>
    <property type="molecule type" value="Genomic_DNA"/>
</dbReference>
<dbReference type="KEGG" id="ocg:OCA5_c15300"/>
<dbReference type="FunFam" id="3.40.50.1000:FF:000022">
    <property type="entry name" value="Phosphoglycolate phosphatase"/>
    <property type="match status" value="1"/>
</dbReference>
<dbReference type="EC" id="3.1.3.18" evidence="5 10"/>
<comment type="cofactor">
    <cofactor evidence="2 10">
        <name>Mg(2+)</name>
        <dbReference type="ChEBI" id="CHEBI:18420"/>
    </cofactor>
</comment>
<keyword evidence="7 10" id="KW-0378">Hydrolase</keyword>
<evidence type="ECO:0000256" key="10">
    <source>
        <dbReference type="HAMAP-Rule" id="MF_00495"/>
    </source>
</evidence>
<dbReference type="Pfam" id="PF13419">
    <property type="entry name" value="HAD_2"/>
    <property type="match status" value="1"/>
</dbReference>
<dbReference type="HAMAP" id="MF_00495">
    <property type="entry name" value="GPH_hydrolase_bact"/>
    <property type="match status" value="1"/>
</dbReference>
<dbReference type="InterPro" id="IPR050155">
    <property type="entry name" value="HAD-like_hydrolase_sf"/>
</dbReference>
<dbReference type="InterPro" id="IPR006439">
    <property type="entry name" value="HAD-SF_hydro_IA"/>
</dbReference>
<keyword evidence="9 10" id="KW-0119">Carbohydrate metabolism</keyword>
<dbReference type="InterPro" id="IPR036412">
    <property type="entry name" value="HAD-like_sf"/>
</dbReference>
<evidence type="ECO:0000256" key="5">
    <source>
        <dbReference type="ARBA" id="ARBA00013078"/>
    </source>
</evidence>
<evidence type="ECO:0000256" key="6">
    <source>
        <dbReference type="ARBA" id="ARBA00022723"/>
    </source>
</evidence>
<dbReference type="SUPFAM" id="SSF56784">
    <property type="entry name" value="HAD-like"/>
    <property type="match status" value="1"/>
</dbReference>
<evidence type="ECO:0000313" key="12">
    <source>
        <dbReference type="Proteomes" id="UP000007730"/>
    </source>
</evidence>
<keyword evidence="8 10" id="KW-0460">Magnesium</keyword>
<dbReference type="GO" id="GO:0046872">
    <property type="term" value="F:metal ion binding"/>
    <property type="evidence" value="ECO:0007669"/>
    <property type="project" value="UniProtKB-KW"/>
</dbReference>
<protein>
    <recommendedName>
        <fullName evidence="5 10">Phosphoglycolate phosphatase</fullName>
        <shortName evidence="10">PGP</shortName>
        <shortName evidence="10">PGPase</shortName>
        <ecNumber evidence="5 10">3.1.3.18</ecNumber>
    </recommendedName>
</protein>
<dbReference type="PATRIC" id="fig|504832.7.peg.1628"/>
<sequence length="225" mass="24267">MTTSSLIVFDLDGTLVDSAPDLVNALNFVLEREGLTPVPLAPARKFIGAGARAMIERALEAEGRTCTPDYVSKMTEDFIVFYGDHLADNTRPFEGTEDALDDLASRGHRLAVCTNKLEWLSKRLLDRLNMSGRFSAICGADTFGVQKPDPIILRQTIARAGGAISSSIMVGDSGTDIGVAKRAGVPVIGVDFGYTPIAIKDLEPDRLISHMRELPATVADMNSKK</sequence>
<comment type="function">
    <text evidence="10">Specifically catalyzes the dephosphorylation of 2-phosphoglycolate. Is involved in the dissimilation of the intracellular 2-phosphoglycolate formed during the DNA repair of 3'-phosphoglycolate ends, a major class of DNA lesions induced by oxidative stress.</text>
</comment>
<feature type="binding site" evidence="10">
    <location>
        <position position="172"/>
    </location>
    <ligand>
        <name>Mg(2+)</name>
        <dbReference type="ChEBI" id="CHEBI:18420"/>
    </ligand>
</feature>
<evidence type="ECO:0000256" key="4">
    <source>
        <dbReference type="ARBA" id="ARBA00006171"/>
    </source>
</evidence>
<evidence type="ECO:0000256" key="2">
    <source>
        <dbReference type="ARBA" id="ARBA00001946"/>
    </source>
</evidence>
<comment type="similarity">
    <text evidence="4 10">Belongs to the HAD-like hydrolase superfamily. CbbY/CbbZ/Gph/YieH family.</text>
</comment>
<dbReference type="InterPro" id="IPR023214">
    <property type="entry name" value="HAD_sf"/>
</dbReference>
<dbReference type="UniPathway" id="UPA00865">
    <property type="reaction ID" value="UER00834"/>
</dbReference>
<dbReference type="PANTHER" id="PTHR43434:SF1">
    <property type="entry name" value="PHOSPHOGLYCOLATE PHOSPHATASE"/>
    <property type="match status" value="1"/>
</dbReference>
<dbReference type="NCBIfam" id="TIGR01549">
    <property type="entry name" value="HAD-SF-IA-v1"/>
    <property type="match status" value="1"/>
</dbReference>
<dbReference type="HOGENOM" id="CLU_045011_19_1_5"/>
<dbReference type="STRING" id="504832.OCA5_c15300"/>
<dbReference type="Gene3D" id="1.10.150.240">
    <property type="entry name" value="Putative phosphatase, domain 2"/>
    <property type="match status" value="1"/>
</dbReference>
<evidence type="ECO:0000256" key="1">
    <source>
        <dbReference type="ARBA" id="ARBA00000830"/>
    </source>
</evidence>
<keyword evidence="12" id="KW-1185">Reference proteome</keyword>
<accession>B6JE09</accession>
<evidence type="ECO:0000256" key="3">
    <source>
        <dbReference type="ARBA" id="ARBA00004818"/>
    </source>
</evidence>
<comment type="catalytic activity">
    <reaction evidence="1 10">
        <text>2-phosphoglycolate + H2O = glycolate + phosphate</text>
        <dbReference type="Rhea" id="RHEA:14369"/>
        <dbReference type="ChEBI" id="CHEBI:15377"/>
        <dbReference type="ChEBI" id="CHEBI:29805"/>
        <dbReference type="ChEBI" id="CHEBI:43474"/>
        <dbReference type="ChEBI" id="CHEBI:58033"/>
        <dbReference type="EC" id="3.1.3.18"/>
    </reaction>
</comment>
<dbReference type="GO" id="GO:0008967">
    <property type="term" value="F:phosphoglycolate phosphatase activity"/>
    <property type="evidence" value="ECO:0007669"/>
    <property type="project" value="UniProtKB-UniRule"/>
</dbReference>
<dbReference type="InterPro" id="IPR041492">
    <property type="entry name" value="HAD_2"/>
</dbReference>
<evidence type="ECO:0000256" key="7">
    <source>
        <dbReference type="ARBA" id="ARBA00022801"/>
    </source>
</evidence>
<dbReference type="InterPro" id="IPR023198">
    <property type="entry name" value="PGP-like_dom2"/>
</dbReference>
<dbReference type="OrthoDB" id="9793014at2"/>
<proteinExistence type="inferred from homology"/>
<dbReference type="SFLD" id="SFLDS00003">
    <property type="entry name" value="Haloacid_Dehalogenase"/>
    <property type="match status" value="1"/>
</dbReference>
<dbReference type="SFLD" id="SFLDG01129">
    <property type="entry name" value="C1.5:_HAD__Beta-PGM__Phosphata"/>
    <property type="match status" value="1"/>
</dbReference>